<feature type="compositionally biased region" description="Low complexity" evidence="1">
    <location>
        <begin position="198"/>
        <end position="218"/>
    </location>
</feature>
<sequence length="441" mass="42863">MASGPRPTSAASAARRQDAIELCSEALELLNSSAAAALPLAAASARPGGVIGDAEREAARALMVAIARTEAAGVRWEATCGLYLRPGGAPPQRSLAALQSAPPLLRGLCSTAAKALRSLTALRTAVEAAAAQPRPAADGDSSAGSAAPAPAGGGGGGGGGLGGGGTGGSNAGLWLYPTALGAAKTVAMFHGGSGGDSGSASGSGSDSSSSSSSSSSSGSGSGSGSGNGSGSGSSPEDVLGLFVTAAKALRGSLAALEVGNLSAAELPYEVMSMLAGMDLPSRVSQILMGSLGLASNLPLEVASPDSGVAALMDELPPGGAARAELAEAAALSLAALVRAPLMLATATGTAATATGRARAGPEWRFMRGKICGFVLEGLAAWAPGLSGGVLNQLRADAVWVELASEVEGVRWNARSARDTREAVLPNAGALRWAGEEGRAIG</sequence>
<proteinExistence type="predicted"/>
<keyword evidence="3" id="KW-1185">Reference proteome</keyword>
<protein>
    <submittedName>
        <fullName evidence="2">Uncharacterized protein</fullName>
    </submittedName>
</protein>
<accession>A0A836C6F0</accession>
<feature type="compositionally biased region" description="Gly residues" evidence="1">
    <location>
        <begin position="219"/>
        <end position="231"/>
    </location>
</feature>
<dbReference type="Proteomes" id="UP000612055">
    <property type="component" value="Unassembled WGS sequence"/>
</dbReference>
<feature type="compositionally biased region" description="Low complexity" evidence="1">
    <location>
        <begin position="132"/>
        <end position="150"/>
    </location>
</feature>
<gene>
    <name evidence="2" type="ORF">HYH03_000348</name>
</gene>
<feature type="compositionally biased region" description="Gly residues" evidence="1">
    <location>
        <begin position="151"/>
        <end position="160"/>
    </location>
</feature>
<organism evidence="2 3">
    <name type="scientific">Edaphochlamys debaryana</name>
    <dbReference type="NCBI Taxonomy" id="47281"/>
    <lineage>
        <taxon>Eukaryota</taxon>
        <taxon>Viridiplantae</taxon>
        <taxon>Chlorophyta</taxon>
        <taxon>core chlorophytes</taxon>
        <taxon>Chlorophyceae</taxon>
        <taxon>CS clade</taxon>
        <taxon>Chlamydomonadales</taxon>
        <taxon>Chlamydomonadales incertae sedis</taxon>
        <taxon>Edaphochlamys</taxon>
    </lineage>
</organism>
<feature type="region of interest" description="Disordered" evidence="1">
    <location>
        <begin position="132"/>
        <end position="160"/>
    </location>
</feature>
<dbReference type="AlphaFoldDB" id="A0A836C6F0"/>
<evidence type="ECO:0000256" key="1">
    <source>
        <dbReference type="SAM" id="MobiDB-lite"/>
    </source>
</evidence>
<comment type="caution">
    <text evidence="2">The sequence shown here is derived from an EMBL/GenBank/DDBJ whole genome shotgun (WGS) entry which is preliminary data.</text>
</comment>
<evidence type="ECO:0000313" key="3">
    <source>
        <dbReference type="Proteomes" id="UP000612055"/>
    </source>
</evidence>
<dbReference type="EMBL" id="JAEHOE010000001">
    <property type="protein sequence ID" value="KAG2501850.1"/>
    <property type="molecule type" value="Genomic_DNA"/>
</dbReference>
<reference evidence="2" key="1">
    <citation type="journal article" date="2020" name="bioRxiv">
        <title>Comparative genomics of Chlamydomonas.</title>
        <authorList>
            <person name="Craig R.J."/>
            <person name="Hasan A.R."/>
            <person name="Ness R.W."/>
            <person name="Keightley P.D."/>
        </authorList>
    </citation>
    <scope>NUCLEOTIDE SEQUENCE</scope>
    <source>
        <strain evidence="2">CCAP 11/70</strain>
    </source>
</reference>
<evidence type="ECO:0000313" key="2">
    <source>
        <dbReference type="EMBL" id="KAG2501850.1"/>
    </source>
</evidence>
<feature type="region of interest" description="Disordered" evidence="1">
    <location>
        <begin position="193"/>
        <end position="234"/>
    </location>
</feature>
<name>A0A836C6F0_9CHLO</name>